<evidence type="ECO:0000256" key="7">
    <source>
        <dbReference type="ARBA" id="ARBA00023157"/>
    </source>
</evidence>
<feature type="signal peptide" evidence="10">
    <location>
        <begin position="1"/>
        <end position="20"/>
    </location>
</feature>
<protein>
    <recommendedName>
        <fullName evidence="11">Thioredoxin domain-containing protein</fullName>
    </recommendedName>
</protein>
<evidence type="ECO:0000313" key="12">
    <source>
        <dbReference type="EMBL" id="PNW70269.1"/>
    </source>
</evidence>
<keyword evidence="9" id="KW-0812">Transmembrane</keyword>
<keyword evidence="2" id="KW-0813">Transport</keyword>
<dbReference type="InterPro" id="IPR013766">
    <property type="entry name" value="Thioredoxin_domain"/>
</dbReference>
<dbReference type="CDD" id="cd02961">
    <property type="entry name" value="PDI_a_family"/>
    <property type="match status" value="1"/>
</dbReference>
<dbReference type="KEGG" id="cre:CHLRE_17g712850v5"/>
<evidence type="ECO:0000256" key="6">
    <source>
        <dbReference type="ARBA" id="ARBA00022989"/>
    </source>
</evidence>
<dbReference type="PANTHER" id="PTHR46107:SF3">
    <property type="entry name" value="THIOREDOXIN DOMAIN-CONTAINING PROTEIN"/>
    <property type="match status" value="1"/>
</dbReference>
<keyword evidence="9" id="KW-0472">Membrane</keyword>
<gene>
    <name evidence="12" type="ORF">CHLRE_17g712850v5</name>
</gene>
<dbReference type="GeneID" id="5726015"/>
<accession>A0A2K3CPQ8</accession>
<dbReference type="PaxDb" id="3055-EDO98104"/>
<feature type="domain" description="Thioredoxin" evidence="11">
    <location>
        <begin position="6"/>
        <end position="126"/>
    </location>
</feature>
<keyword evidence="3 10" id="KW-0732">Signal</keyword>
<keyword evidence="7" id="KW-1015">Disulfide bond</keyword>
<dbReference type="GO" id="GO:0015036">
    <property type="term" value="F:disulfide oxidoreductase activity"/>
    <property type="evidence" value="ECO:0000318"/>
    <property type="project" value="GO_Central"/>
</dbReference>
<evidence type="ECO:0000256" key="10">
    <source>
        <dbReference type="SAM" id="SignalP"/>
    </source>
</evidence>
<dbReference type="Proteomes" id="UP000006906">
    <property type="component" value="Chromosome 17"/>
</dbReference>
<dbReference type="AlphaFoldDB" id="A0A2K3CPQ8"/>
<evidence type="ECO:0000256" key="1">
    <source>
        <dbReference type="ARBA" id="ARBA00004389"/>
    </source>
</evidence>
<evidence type="ECO:0000256" key="5">
    <source>
        <dbReference type="ARBA" id="ARBA00022982"/>
    </source>
</evidence>
<dbReference type="RefSeq" id="XP_001700415.2">
    <property type="nucleotide sequence ID" value="XM_001700363.2"/>
</dbReference>
<evidence type="ECO:0000256" key="2">
    <source>
        <dbReference type="ARBA" id="ARBA00022448"/>
    </source>
</evidence>
<dbReference type="Gene3D" id="3.40.30.10">
    <property type="entry name" value="Glutaredoxin"/>
    <property type="match status" value="1"/>
</dbReference>
<proteinExistence type="predicted"/>
<evidence type="ECO:0000256" key="8">
    <source>
        <dbReference type="ARBA" id="ARBA00023284"/>
    </source>
</evidence>
<dbReference type="EMBL" id="CM008978">
    <property type="protein sequence ID" value="PNW70269.1"/>
    <property type="molecule type" value="Genomic_DNA"/>
</dbReference>
<dbReference type="STRING" id="3055.A0A2K3CPQ8"/>
<dbReference type="InterPro" id="IPR036249">
    <property type="entry name" value="Thioredoxin-like_sf"/>
</dbReference>
<dbReference type="InParanoid" id="A0A2K3CPQ8"/>
<dbReference type="GO" id="GO:0012505">
    <property type="term" value="C:endomembrane system"/>
    <property type="evidence" value="ECO:0000318"/>
    <property type="project" value="GO_Central"/>
</dbReference>
<feature type="chain" id="PRO_5014454344" description="Thioredoxin domain-containing protein" evidence="10">
    <location>
        <begin position="21"/>
        <end position="212"/>
    </location>
</feature>
<keyword evidence="8" id="KW-0676">Redox-active center</keyword>
<feature type="transmembrane region" description="Helical" evidence="9">
    <location>
        <begin position="172"/>
        <end position="196"/>
    </location>
</feature>
<dbReference type="Pfam" id="PF00085">
    <property type="entry name" value="Thioredoxin"/>
    <property type="match status" value="1"/>
</dbReference>
<keyword evidence="4" id="KW-0256">Endoplasmic reticulum</keyword>
<dbReference type="OrthoDB" id="74910at2759"/>
<dbReference type="Gramene" id="PNW70269">
    <property type="protein sequence ID" value="PNW70269"/>
    <property type="gene ID" value="CHLRE_17g712850v5"/>
</dbReference>
<evidence type="ECO:0000259" key="11">
    <source>
        <dbReference type="PROSITE" id="PS51352"/>
    </source>
</evidence>
<dbReference type="InterPro" id="IPR052454">
    <property type="entry name" value="TMX_domain-containing"/>
</dbReference>
<dbReference type="PANTHER" id="PTHR46107">
    <property type="entry name" value="DUMPY: SHORTER THAN WILD-TYPE"/>
    <property type="match status" value="1"/>
</dbReference>
<keyword evidence="5" id="KW-0249">Electron transport</keyword>
<keyword evidence="6 9" id="KW-1133">Transmembrane helix</keyword>
<organism evidence="12 13">
    <name type="scientific">Chlamydomonas reinhardtii</name>
    <name type="common">Chlamydomonas smithii</name>
    <dbReference type="NCBI Taxonomy" id="3055"/>
    <lineage>
        <taxon>Eukaryota</taxon>
        <taxon>Viridiplantae</taxon>
        <taxon>Chlorophyta</taxon>
        <taxon>core chlorophytes</taxon>
        <taxon>Chlorophyceae</taxon>
        <taxon>CS clade</taxon>
        <taxon>Chlamydomonadales</taxon>
        <taxon>Chlamydomonadaceae</taxon>
        <taxon>Chlamydomonas</taxon>
    </lineage>
</organism>
<evidence type="ECO:0000256" key="4">
    <source>
        <dbReference type="ARBA" id="ARBA00022824"/>
    </source>
</evidence>
<evidence type="ECO:0000256" key="9">
    <source>
        <dbReference type="SAM" id="Phobius"/>
    </source>
</evidence>
<dbReference type="SUPFAM" id="SSF52833">
    <property type="entry name" value="Thioredoxin-like"/>
    <property type="match status" value="1"/>
</dbReference>
<dbReference type="OMA" id="WMIKVYA"/>
<dbReference type="ExpressionAtlas" id="A0A2K3CPQ8">
    <property type="expression patterns" value="baseline"/>
</dbReference>
<keyword evidence="13" id="KW-1185">Reference proteome</keyword>
<reference evidence="12 13" key="1">
    <citation type="journal article" date="2007" name="Science">
        <title>The Chlamydomonas genome reveals the evolution of key animal and plant functions.</title>
        <authorList>
            <person name="Merchant S.S."/>
            <person name="Prochnik S.E."/>
            <person name="Vallon O."/>
            <person name="Harris E.H."/>
            <person name="Karpowicz S.J."/>
            <person name="Witman G.B."/>
            <person name="Terry A."/>
            <person name="Salamov A."/>
            <person name="Fritz-Laylin L.K."/>
            <person name="Marechal-Drouard L."/>
            <person name="Marshall W.F."/>
            <person name="Qu L.H."/>
            <person name="Nelson D.R."/>
            <person name="Sanderfoot A.A."/>
            <person name="Spalding M.H."/>
            <person name="Kapitonov V.V."/>
            <person name="Ren Q."/>
            <person name="Ferris P."/>
            <person name="Lindquist E."/>
            <person name="Shapiro H."/>
            <person name="Lucas S.M."/>
            <person name="Grimwood J."/>
            <person name="Schmutz J."/>
            <person name="Cardol P."/>
            <person name="Cerutti H."/>
            <person name="Chanfreau G."/>
            <person name="Chen C.L."/>
            <person name="Cognat V."/>
            <person name="Croft M.T."/>
            <person name="Dent R."/>
            <person name="Dutcher S."/>
            <person name="Fernandez E."/>
            <person name="Fukuzawa H."/>
            <person name="Gonzalez-Ballester D."/>
            <person name="Gonzalez-Halphen D."/>
            <person name="Hallmann A."/>
            <person name="Hanikenne M."/>
            <person name="Hippler M."/>
            <person name="Inwood W."/>
            <person name="Jabbari K."/>
            <person name="Kalanon M."/>
            <person name="Kuras R."/>
            <person name="Lefebvre P.A."/>
            <person name="Lemaire S.D."/>
            <person name="Lobanov A.V."/>
            <person name="Lohr M."/>
            <person name="Manuell A."/>
            <person name="Meier I."/>
            <person name="Mets L."/>
            <person name="Mittag M."/>
            <person name="Mittelmeier T."/>
            <person name="Moroney J.V."/>
            <person name="Moseley J."/>
            <person name="Napoli C."/>
            <person name="Nedelcu A.M."/>
            <person name="Niyogi K."/>
            <person name="Novoselov S.V."/>
            <person name="Paulsen I.T."/>
            <person name="Pazour G."/>
            <person name="Purton S."/>
            <person name="Ral J.P."/>
            <person name="Riano-Pachon D.M."/>
            <person name="Riekhof W."/>
            <person name="Rymarquis L."/>
            <person name="Schroda M."/>
            <person name="Stern D."/>
            <person name="Umen J."/>
            <person name="Willows R."/>
            <person name="Wilson N."/>
            <person name="Zimmer S.L."/>
            <person name="Allmer J."/>
            <person name="Balk J."/>
            <person name="Bisova K."/>
            <person name="Chen C.J."/>
            <person name="Elias M."/>
            <person name="Gendler K."/>
            <person name="Hauser C."/>
            <person name="Lamb M.R."/>
            <person name="Ledford H."/>
            <person name="Long J.C."/>
            <person name="Minagawa J."/>
            <person name="Page M.D."/>
            <person name="Pan J."/>
            <person name="Pootakham W."/>
            <person name="Roje S."/>
            <person name="Rose A."/>
            <person name="Stahlberg E."/>
            <person name="Terauchi A.M."/>
            <person name="Yang P."/>
            <person name="Ball S."/>
            <person name="Bowler C."/>
            <person name="Dieckmann C.L."/>
            <person name="Gladyshev V.N."/>
            <person name="Green P."/>
            <person name="Jorgensen R."/>
            <person name="Mayfield S."/>
            <person name="Mueller-Roeber B."/>
            <person name="Rajamani S."/>
            <person name="Sayre R.T."/>
            <person name="Brokstein P."/>
            <person name="Dubchak I."/>
            <person name="Goodstein D."/>
            <person name="Hornick L."/>
            <person name="Huang Y.W."/>
            <person name="Jhaveri J."/>
            <person name="Luo Y."/>
            <person name="Martinez D."/>
            <person name="Ngau W.C."/>
            <person name="Otillar B."/>
            <person name="Poliakov A."/>
            <person name="Porter A."/>
            <person name="Szajkowski L."/>
            <person name="Werner G."/>
            <person name="Zhou K."/>
            <person name="Grigoriev I.V."/>
            <person name="Rokhsar D.S."/>
            <person name="Grossman A.R."/>
        </authorList>
    </citation>
    <scope>NUCLEOTIDE SEQUENCE [LARGE SCALE GENOMIC DNA]</scope>
    <source>
        <strain evidence="13">CC-503</strain>
    </source>
</reference>
<name>A0A2K3CPQ8_CHLRE</name>
<evidence type="ECO:0000313" key="13">
    <source>
        <dbReference type="Proteomes" id="UP000006906"/>
    </source>
</evidence>
<comment type="subcellular location">
    <subcellularLocation>
        <location evidence="1">Endoplasmic reticulum membrane</location>
        <topology evidence="1">Single-pass membrane protein</topology>
    </subcellularLocation>
</comment>
<dbReference type="GO" id="GO:0005789">
    <property type="term" value="C:endoplasmic reticulum membrane"/>
    <property type="evidence" value="ECO:0007669"/>
    <property type="project" value="UniProtKB-SubCell"/>
</dbReference>
<dbReference type="PROSITE" id="PS51352">
    <property type="entry name" value="THIOREDOXIN_2"/>
    <property type="match status" value="1"/>
</dbReference>
<evidence type="ECO:0000256" key="3">
    <source>
        <dbReference type="ARBA" id="ARBA00022729"/>
    </source>
</evidence>
<sequence>MTSFAGRLLLLASWLSLAAAGGAVVELTDENFDKETATGVWMIKVYAPWCSHCRQLEPLWQVLAEEAAADGVKVGKIDGTKERAMMARLRINAFPSIFLLREGRTYMYEGARNVASFRAFATSSYQAAKPLPFHRAPNSIVGRAMGRLHSLPKLGMRLYRRLRDQHNISDTAIVLGFLAVPVLVGGVLICCLDALYVRRARDEFGPEHDHQE</sequence>